<evidence type="ECO:0000256" key="1">
    <source>
        <dbReference type="ARBA" id="ARBA00004406"/>
    </source>
</evidence>
<keyword evidence="10" id="KW-1185">Reference proteome</keyword>
<evidence type="ECO:0000256" key="5">
    <source>
        <dbReference type="ARBA" id="ARBA00022824"/>
    </source>
</evidence>
<dbReference type="GO" id="GO:0006612">
    <property type="term" value="P:protein targeting to membrane"/>
    <property type="evidence" value="ECO:0007669"/>
    <property type="project" value="TreeGrafter"/>
</dbReference>
<dbReference type="PANTHER" id="PTHR13254">
    <property type="entry name" value="GOLGI AUTOANTIGEN, GOLGIN SUBFAMILY A, 7"/>
    <property type="match status" value="1"/>
</dbReference>
<evidence type="ECO:0000313" key="10">
    <source>
        <dbReference type="Proteomes" id="UP000807469"/>
    </source>
</evidence>
<evidence type="ECO:0000256" key="3">
    <source>
        <dbReference type="ARBA" id="ARBA00011396"/>
    </source>
</evidence>
<dbReference type="Pfam" id="PF10256">
    <property type="entry name" value="Erf4"/>
    <property type="match status" value="1"/>
</dbReference>
<dbReference type="AlphaFoldDB" id="A0A9P5Z548"/>
<dbReference type="OrthoDB" id="2190159at2759"/>
<dbReference type="Proteomes" id="UP000807469">
    <property type="component" value="Unassembled WGS sequence"/>
</dbReference>
<evidence type="ECO:0000256" key="6">
    <source>
        <dbReference type="ARBA" id="ARBA00023136"/>
    </source>
</evidence>
<evidence type="ECO:0000256" key="7">
    <source>
        <dbReference type="SAM" id="MobiDB-lite"/>
    </source>
</evidence>
<organism evidence="9 10">
    <name type="scientific">Pholiota conissans</name>
    <dbReference type="NCBI Taxonomy" id="109636"/>
    <lineage>
        <taxon>Eukaryota</taxon>
        <taxon>Fungi</taxon>
        <taxon>Dikarya</taxon>
        <taxon>Basidiomycota</taxon>
        <taxon>Agaricomycotina</taxon>
        <taxon>Agaricomycetes</taxon>
        <taxon>Agaricomycetidae</taxon>
        <taxon>Agaricales</taxon>
        <taxon>Agaricineae</taxon>
        <taxon>Strophariaceae</taxon>
        <taxon>Pholiota</taxon>
    </lineage>
</organism>
<feature type="compositionally biased region" description="Polar residues" evidence="7">
    <location>
        <begin position="103"/>
        <end position="112"/>
    </location>
</feature>
<keyword evidence="6" id="KW-0472">Membrane</keyword>
<comment type="subcellular location">
    <subcellularLocation>
        <location evidence="1">Endoplasmic reticulum membrane</location>
        <topology evidence="1">Peripheral membrane protein</topology>
    </subcellularLocation>
</comment>
<evidence type="ECO:0000259" key="8">
    <source>
        <dbReference type="Pfam" id="PF10256"/>
    </source>
</evidence>
<gene>
    <name evidence="9" type="ORF">BDN70DRAFT_877556</name>
</gene>
<reference evidence="9" key="1">
    <citation type="submission" date="2020-11" db="EMBL/GenBank/DDBJ databases">
        <authorList>
            <consortium name="DOE Joint Genome Institute"/>
            <person name="Ahrendt S."/>
            <person name="Riley R."/>
            <person name="Andreopoulos W."/>
            <person name="Labutti K."/>
            <person name="Pangilinan J."/>
            <person name="Ruiz-Duenas F.J."/>
            <person name="Barrasa J.M."/>
            <person name="Sanchez-Garcia M."/>
            <person name="Camarero S."/>
            <person name="Miyauchi S."/>
            <person name="Serrano A."/>
            <person name="Linde D."/>
            <person name="Babiker R."/>
            <person name="Drula E."/>
            <person name="Ayuso-Fernandez I."/>
            <person name="Pacheco R."/>
            <person name="Padilla G."/>
            <person name="Ferreira P."/>
            <person name="Barriuso J."/>
            <person name="Kellner H."/>
            <person name="Castanera R."/>
            <person name="Alfaro M."/>
            <person name="Ramirez L."/>
            <person name="Pisabarro A.G."/>
            <person name="Kuo A."/>
            <person name="Tritt A."/>
            <person name="Lipzen A."/>
            <person name="He G."/>
            <person name="Yan M."/>
            <person name="Ng V."/>
            <person name="Cullen D."/>
            <person name="Martin F."/>
            <person name="Rosso M.-N."/>
            <person name="Henrissat B."/>
            <person name="Hibbett D."/>
            <person name="Martinez A.T."/>
            <person name="Grigoriev I.V."/>
        </authorList>
    </citation>
    <scope>NUCLEOTIDE SEQUENCE</scope>
    <source>
        <strain evidence="9">CIRM-BRFM 674</strain>
    </source>
</reference>
<name>A0A9P5Z548_9AGAR</name>
<dbReference type="InterPro" id="IPR019383">
    <property type="entry name" value="Golgin_A_7/ERF4"/>
</dbReference>
<dbReference type="InterPro" id="IPR051371">
    <property type="entry name" value="Ras_palmitoyltransferase"/>
</dbReference>
<protein>
    <recommendedName>
        <fullName evidence="4">Ras modification protein ERF4</fullName>
    </recommendedName>
</protein>
<dbReference type="EMBL" id="MU155194">
    <property type="protein sequence ID" value="KAF9480420.1"/>
    <property type="molecule type" value="Genomic_DNA"/>
</dbReference>
<evidence type="ECO:0000256" key="2">
    <source>
        <dbReference type="ARBA" id="ARBA00007732"/>
    </source>
</evidence>
<keyword evidence="5" id="KW-0256">Endoplasmic reticulum</keyword>
<evidence type="ECO:0000313" key="9">
    <source>
        <dbReference type="EMBL" id="KAF9480420.1"/>
    </source>
</evidence>
<feature type="domain" description="Golgin subfamily A member 7/ERF4" evidence="8">
    <location>
        <begin position="358"/>
        <end position="469"/>
    </location>
</feature>
<accession>A0A9P5Z548</accession>
<feature type="compositionally biased region" description="Polar residues" evidence="7">
    <location>
        <begin position="33"/>
        <end position="43"/>
    </location>
</feature>
<feature type="region of interest" description="Disordered" evidence="7">
    <location>
        <begin position="26"/>
        <end position="45"/>
    </location>
</feature>
<proteinExistence type="inferred from homology"/>
<comment type="similarity">
    <text evidence="2">Belongs to the ERF4 family.</text>
</comment>
<comment type="subunit">
    <text evidence="3">Interacts with ERF2.</text>
</comment>
<dbReference type="GO" id="GO:0005789">
    <property type="term" value="C:endoplasmic reticulum membrane"/>
    <property type="evidence" value="ECO:0007669"/>
    <property type="project" value="UniProtKB-SubCell"/>
</dbReference>
<comment type="caution">
    <text evidence="9">The sequence shown here is derived from an EMBL/GenBank/DDBJ whole genome shotgun (WGS) entry which is preliminary data.</text>
</comment>
<feature type="region of interest" description="Disordered" evidence="7">
    <location>
        <begin position="103"/>
        <end position="124"/>
    </location>
</feature>
<dbReference type="PANTHER" id="PTHR13254:SF0">
    <property type="entry name" value="GOLGIN SUBFAMILY A MEMBER 7_ERF4 DOMAIN-CONTAINING PROTEIN"/>
    <property type="match status" value="1"/>
</dbReference>
<sequence length="473" mass="51049">MMSDPVLNPNPNANLGSLLPLVSEAASPAVDSTPGQEQSSLSDATAVHSCSMVGAERTQQSFVPMSSSLSSGGPLTPPPPPVAVIPSAVSLASVDDLNVQSTSTAGDNTGNGLATREHHTNSSTTTAITINPTTATPFTNTVTATTSNSIPEPLHEDDADISMTQEGELTMVAERTLVEDEGGDVKGARAHMHVKGPSSSSLPPRLALVQHDDPLRKEEEEAGEETVLEVVDFPEEKRGSTDRQRGEGVLGRVLEIGGEKAPSRRPSHLRVDVQGPTATATPWEDVEPPLENNLRVLATYYSPGGTASQKFRTLQNSGTGSRPLIPKSSYYFGPPGPDSAYGTPPVGQIGVHHPREVLRVERDYTGGELIQFAPIYPLELEGRLTPTQFLESINSINEILISAHSLRHSMLDHMLATLSLQISRLFVKTHFEKEMDRLQRLIEELNAGMYNPVGLNILWPKDVAFLYLEIEYY</sequence>
<evidence type="ECO:0000256" key="4">
    <source>
        <dbReference type="ARBA" id="ARBA00018463"/>
    </source>
</evidence>
<dbReference type="GO" id="GO:0031211">
    <property type="term" value="C:endoplasmic reticulum palmitoyltransferase complex"/>
    <property type="evidence" value="ECO:0007669"/>
    <property type="project" value="TreeGrafter"/>
</dbReference>